<evidence type="ECO:0000313" key="4">
    <source>
        <dbReference type="Proteomes" id="UP000006039"/>
    </source>
</evidence>
<reference evidence="2" key="2">
    <citation type="submission" date="2010-07" db="EMBL/GenBank/DDBJ databases">
        <authorList>
            <consortium name="The Broad Institute Genome Sequencing Platform"/>
            <consortium name="Broad Institute Genome Sequencing Center for Infectious Disease"/>
            <person name="Ma L.-J."/>
            <person name="Dead R."/>
            <person name="Young S."/>
            <person name="Zeng Q."/>
            <person name="Koehrsen M."/>
            <person name="Alvarado L."/>
            <person name="Berlin A."/>
            <person name="Chapman S.B."/>
            <person name="Chen Z."/>
            <person name="Freedman E."/>
            <person name="Gellesch M."/>
            <person name="Goldberg J."/>
            <person name="Griggs A."/>
            <person name="Gujja S."/>
            <person name="Heilman E.R."/>
            <person name="Heiman D."/>
            <person name="Hepburn T."/>
            <person name="Howarth C."/>
            <person name="Jen D."/>
            <person name="Larson L."/>
            <person name="Mehta T."/>
            <person name="Neiman D."/>
            <person name="Pearson M."/>
            <person name="Roberts A."/>
            <person name="Saif S."/>
            <person name="Shea T."/>
            <person name="Shenoy N."/>
            <person name="Sisk P."/>
            <person name="Stolte C."/>
            <person name="Sykes S."/>
            <person name="Walk T."/>
            <person name="White J."/>
            <person name="Yandava C."/>
            <person name="Haas B."/>
            <person name="Nusbaum C."/>
            <person name="Birren B."/>
        </authorList>
    </citation>
    <scope>NUCLEOTIDE SEQUENCE</scope>
    <source>
        <strain evidence="2">R3-111a-1</strain>
    </source>
</reference>
<feature type="compositionally biased region" description="Low complexity" evidence="1">
    <location>
        <begin position="77"/>
        <end position="87"/>
    </location>
</feature>
<feature type="compositionally biased region" description="Basic and acidic residues" evidence="1">
    <location>
        <begin position="533"/>
        <end position="545"/>
    </location>
</feature>
<dbReference type="Proteomes" id="UP000006039">
    <property type="component" value="Unassembled WGS sequence"/>
</dbReference>
<evidence type="ECO:0000256" key="1">
    <source>
        <dbReference type="SAM" id="MobiDB-lite"/>
    </source>
</evidence>
<sequence>MTGRATAARPCHASASGSPPPPLADGGSFRDLTCHGRIILDMREGNDLLAPIDEDSMVRREGSVVHDGGEHARARPLDLPLPADARPSPSQPVRLQARARLFDLHPPAADPPSPIPPLGLVARTFFSSTSISQTPVLPLPRRPLSIGTFDRSVRLDSRFPPALCFPSWFVSPPWPPALRFFPRPVSPSKPPTCTFRTTPALSSTPSPTSSPPIRTPSCQRSFYRQTRLRPSPPARLPTRLPLAISPNKPPGRIFPGKPSGPRATLCASAPAFQTLPREQTGAPPNPRIPFAIGTFARCALLDADFPLPIRILLSRTVTAPPRCLPSTHPAAIRVVRTATPVSFLPPRRSRQRPPAAPSTRTDGDKDDDAGDDTGMERSSPCFRCLYRELNCRDQTQPGQDACQSARSESDRNITKKHYDAAVDFQRSLQRLQAVGIDPSSGDVVEMLGGRSSVAASSTPASIADLTRRISSLESATLALQVRADAHHLPPSTPRSLKRTRDLDEVEQLGEPTIQSPTRRKLAPTSLHNPLVVHDTDSESKDERPTPKTSASKRSVKGGNGR</sequence>
<feature type="region of interest" description="Disordered" evidence="1">
    <location>
        <begin position="196"/>
        <end position="251"/>
    </location>
</feature>
<dbReference type="HOGENOM" id="CLU_485750_0_0_1"/>
<gene>
    <name evidence="3" type="primary">20353799</name>
    <name evidence="2" type="ORF">GGTG_13341</name>
</gene>
<feature type="compositionally biased region" description="Acidic residues" evidence="1">
    <location>
        <begin position="364"/>
        <end position="373"/>
    </location>
</feature>
<reference evidence="3" key="4">
    <citation type="journal article" date="2015" name="G3 (Bethesda)">
        <title>Genome sequences of three phytopathogenic species of the Magnaporthaceae family of fungi.</title>
        <authorList>
            <person name="Okagaki L.H."/>
            <person name="Nunes C.C."/>
            <person name="Sailsbery J."/>
            <person name="Clay B."/>
            <person name="Brown D."/>
            <person name="John T."/>
            <person name="Oh Y."/>
            <person name="Young N."/>
            <person name="Fitzgerald M."/>
            <person name="Haas B.J."/>
            <person name="Zeng Q."/>
            <person name="Young S."/>
            <person name="Adiconis X."/>
            <person name="Fan L."/>
            <person name="Levin J.Z."/>
            <person name="Mitchell T.K."/>
            <person name="Okubara P.A."/>
            <person name="Farman M.L."/>
            <person name="Kohn L.M."/>
            <person name="Birren B."/>
            <person name="Ma L.-J."/>
            <person name="Dean R.A."/>
        </authorList>
    </citation>
    <scope>NUCLEOTIDE SEQUENCE</scope>
    <source>
        <strain evidence="3">R3-111a-1</strain>
    </source>
</reference>
<feature type="compositionally biased region" description="Low complexity" evidence="1">
    <location>
        <begin position="197"/>
        <end position="207"/>
    </location>
</feature>
<feature type="region of interest" description="Disordered" evidence="1">
    <location>
        <begin position="1"/>
        <end position="29"/>
    </location>
</feature>
<evidence type="ECO:0000313" key="2">
    <source>
        <dbReference type="EMBL" id="EJT69073.1"/>
    </source>
</evidence>
<dbReference type="VEuPathDB" id="FungiDB:GGTG_13341"/>
<protein>
    <submittedName>
        <fullName evidence="2 3">Uncharacterized protein</fullName>
    </submittedName>
</protein>
<dbReference type="AlphaFoldDB" id="J3PIL2"/>
<dbReference type="EnsemblFungi" id="EJT69073">
    <property type="protein sequence ID" value="EJT69073"/>
    <property type="gene ID" value="GGTG_13341"/>
</dbReference>
<proteinExistence type="predicted"/>
<reference evidence="3" key="5">
    <citation type="submission" date="2018-04" db="UniProtKB">
        <authorList>
            <consortium name="EnsemblFungi"/>
        </authorList>
    </citation>
    <scope>IDENTIFICATION</scope>
    <source>
        <strain evidence="3">R3-111a-1</strain>
    </source>
</reference>
<keyword evidence="4" id="KW-1185">Reference proteome</keyword>
<accession>J3PIL2</accession>
<feature type="region of interest" description="Disordered" evidence="1">
    <location>
        <begin position="484"/>
        <end position="561"/>
    </location>
</feature>
<feature type="compositionally biased region" description="Basic and acidic residues" evidence="1">
    <location>
        <begin position="64"/>
        <end position="76"/>
    </location>
</feature>
<dbReference type="GeneID" id="20353799"/>
<feature type="region of interest" description="Disordered" evidence="1">
    <location>
        <begin position="341"/>
        <end position="376"/>
    </location>
</feature>
<reference evidence="4" key="1">
    <citation type="submission" date="2010-07" db="EMBL/GenBank/DDBJ databases">
        <title>The genome sequence of Gaeumannomyces graminis var. tritici strain R3-111a-1.</title>
        <authorList>
            <consortium name="The Broad Institute Genome Sequencing Platform"/>
            <person name="Ma L.-J."/>
            <person name="Dead R."/>
            <person name="Young S."/>
            <person name="Zeng Q."/>
            <person name="Koehrsen M."/>
            <person name="Alvarado L."/>
            <person name="Berlin A."/>
            <person name="Chapman S.B."/>
            <person name="Chen Z."/>
            <person name="Freedman E."/>
            <person name="Gellesch M."/>
            <person name="Goldberg J."/>
            <person name="Griggs A."/>
            <person name="Gujja S."/>
            <person name="Heilman E.R."/>
            <person name="Heiman D."/>
            <person name="Hepburn T."/>
            <person name="Howarth C."/>
            <person name="Jen D."/>
            <person name="Larson L."/>
            <person name="Mehta T."/>
            <person name="Neiman D."/>
            <person name="Pearson M."/>
            <person name="Roberts A."/>
            <person name="Saif S."/>
            <person name="Shea T."/>
            <person name="Shenoy N."/>
            <person name="Sisk P."/>
            <person name="Stolte C."/>
            <person name="Sykes S."/>
            <person name="Walk T."/>
            <person name="White J."/>
            <person name="Yandava C."/>
            <person name="Haas B."/>
            <person name="Nusbaum C."/>
            <person name="Birren B."/>
        </authorList>
    </citation>
    <scope>NUCLEOTIDE SEQUENCE [LARGE SCALE GENOMIC DNA]</scope>
    <source>
        <strain evidence="4">R3-111a-1</strain>
    </source>
</reference>
<dbReference type="RefSeq" id="XP_009229511.1">
    <property type="nucleotide sequence ID" value="XM_009231247.1"/>
</dbReference>
<reference evidence="2" key="3">
    <citation type="submission" date="2010-09" db="EMBL/GenBank/DDBJ databases">
        <title>Annotation of Gaeumannomyces graminis var. tritici R3-111a-1.</title>
        <authorList>
            <consortium name="The Broad Institute Genome Sequencing Platform"/>
            <person name="Ma L.-J."/>
            <person name="Dead R."/>
            <person name="Young S.K."/>
            <person name="Zeng Q."/>
            <person name="Gargeya S."/>
            <person name="Fitzgerald M."/>
            <person name="Haas B."/>
            <person name="Abouelleil A."/>
            <person name="Alvarado L."/>
            <person name="Arachchi H.M."/>
            <person name="Berlin A."/>
            <person name="Brown A."/>
            <person name="Chapman S.B."/>
            <person name="Chen Z."/>
            <person name="Dunbar C."/>
            <person name="Freedman E."/>
            <person name="Gearin G."/>
            <person name="Gellesch M."/>
            <person name="Goldberg J."/>
            <person name="Griggs A."/>
            <person name="Gujja S."/>
            <person name="Heiman D."/>
            <person name="Howarth C."/>
            <person name="Larson L."/>
            <person name="Lui A."/>
            <person name="MacDonald P.J.P."/>
            <person name="Mehta T."/>
            <person name="Montmayeur A."/>
            <person name="Murphy C."/>
            <person name="Neiman D."/>
            <person name="Pearson M."/>
            <person name="Priest M."/>
            <person name="Roberts A."/>
            <person name="Saif S."/>
            <person name="Shea T."/>
            <person name="Shenoy N."/>
            <person name="Sisk P."/>
            <person name="Stolte C."/>
            <person name="Sykes S."/>
            <person name="Yandava C."/>
            <person name="Wortman J."/>
            <person name="Nusbaum C."/>
            <person name="Birren B."/>
        </authorList>
    </citation>
    <scope>NUCLEOTIDE SEQUENCE</scope>
    <source>
        <strain evidence="2">R3-111a-1</strain>
    </source>
</reference>
<feature type="region of interest" description="Disordered" evidence="1">
    <location>
        <begin position="64"/>
        <end position="90"/>
    </location>
</feature>
<organism evidence="2">
    <name type="scientific">Gaeumannomyces tritici (strain R3-111a-1)</name>
    <name type="common">Wheat and barley take-all root rot fungus</name>
    <name type="synonym">Gaeumannomyces graminis var. tritici</name>
    <dbReference type="NCBI Taxonomy" id="644352"/>
    <lineage>
        <taxon>Eukaryota</taxon>
        <taxon>Fungi</taxon>
        <taxon>Dikarya</taxon>
        <taxon>Ascomycota</taxon>
        <taxon>Pezizomycotina</taxon>
        <taxon>Sordariomycetes</taxon>
        <taxon>Sordariomycetidae</taxon>
        <taxon>Magnaporthales</taxon>
        <taxon>Magnaporthaceae</taxon>
        <taxon>Gaeumannomyces</taxon>
    </lineage>
</organism>
<name>J3PIL2_GAET3</name>
<evidence type="ECO:0000313" key="3">
    <source>
        <dbReference type="EnsemblFungi" id="EJT69073"/>
    </source>
</evidence>
<dbReference type="EMBL" id="GL385406">
    <property type="protein sequence ID" value="EJT69073.1"/>
    <property type="molecule type" value="Genomic_DNA"/>
</dbReference>